<evidence type="ECO:0000259" key="2">
    <source>
        <dbReference type="Pfam" id="PF12660"/>
    </source>
</evidence>
<dbReference type="GO" id="GO:0004402">
    <property type="term" value="F:histone acetyltransferase activity"/>
    <property type="evidence" value="ECO:0007669"/>
    <property type="project" value="InterPro"/>
</dbReference>
<organism evidence="3 4">
    <name type="scientific">Roridomyces roridus</name>
    <dbReference type="NCBI Taxonomy" id="1738132"/>
    <lineage>
        <taxon>Eukaryota</taxon>
        <taxon>Fungi</taxon>
        <taxon>Dikarya</taxon>
        <taxon>Basidiomycota</taxon>
        <taxon>Agaricomycotina</taxon>
        <taxon>Agaricomycetes</taxon>
        <taxon>Agaricomycetidae</taxon>
        <taxon>Agaricales</taxon>
        <taxon>Marasmiineae</taxon>
        <taxon>Mycenaceae</taxon>
        <taxon>Roridomyces</taxon>
    </lineage>
</organism>
<dbReference type="PANTHER" id="PTHR15496:SF2">
    <property type="entry name" value="GENERAL TRANSCRIPTION FACTOR 3C POLYPEPTIDE 4"/>
    <property type="match status" value="1"/>
</dbReference>
<dbReference type="InterPro" id="IPR044230">
    <property type="entry name" value="GTF3C4"/>
</dbReference>
<reference evidence="3" key="1">
    <citation type="submission" date="2023-03" db="EMBL/GenBank/DDBJ databases">
        <title>Massive genome expansion in bonnet fungi (Mycena s.s.) driven by repeated elements and novel gene families across ecological guilds.</title>
        <authorList>
            <consortium name="Lawrence Berkeley National Laboratory"/>
            <person name="Harder C.B."/>
            <person name="Miyauchi S."/>
            <person name="Viragh M."/>
            <person name="Kuo A."/>
            <person name="Thoen E."/>
            <person name="Andreopoulos B."/>
            <person name="Lu D."/>
            <person name="Skrede I."/>
            <person name="Drula E."/>
            <person name="Henrissat B."/>
            <person name="Morin E."/>
            <person name="Kohler A."/>
            <person name="Barry K."/>
            <person name="LaButti K."/>
            <person name="Morin E."/>
            <person name="Salamov A."/>
            <person name="Lipzen A."/>
            <person name="Mereny Z."/>
            <person name="Hegedus B."/>
            <person name="Baldrian P."/>
            <person name="Stursova M."/>
            <person name="Weitz H."/>
            <person name="Taylor A."/>
            <person name="Grigoriev I.V."/>
            <person name="Nagy L.G."/>
            <person name="Martin F."/>
            <person name="Kauserud H."/>
        </authorList>
    </citation>
    <scope>NUCLEOTIDE SEQUENCE</scope>
    <source>
        <strain evidence="3">9284</strain>
    </source>
</reference>
<protein>
    <submittedName>
        <fullName evidence="3">Zinc-finger of transcription factor IIIC complex-domain-containing protein</fullName>
    </submittedName>
</protein>
<dbReference type="Pfam" id="PF12660">
    <property type="entry name" value="zf-TFIIIC"/>
    <property type="match status" value="1"/>
</dbReference>
<gene>
    <name evidence="3" type="ORF">FB45DRAFT_1006668</name>
</gene>
<dbReference type="Pfam" id="PF12657">
    <property type="entry name" value="TFIIIC_delta"/>
    <property type="match status" value="1"/>
</dbReference>
<keyword evidence="3" id="KW-0863">Zinc-finger</keyword>
<dbReference type="PANTHER" id="PTHR15496">
    <property type="entry name" value="GENERAL TRANSCRIPTION FACTOR 3C POLYPEPTIDE 4 FAMILY"/>
    <property type="match status" value="1"/>
</dbReference>
<comment type="caution">
    <text evidence="3">The sequence shown here is derived from an EMBL/GenBank/DDBJ whole genome shotgun (WGS) entry which is preliminary data.</text>
</comment>
<dbReference type="Proteomes" id="UP001221142">
    <property type="component" value="Unassembled WGS sequence"/>
</dbReference>
<dbReference type="SUPFAM" id="SSF50978">
    <property type="entry name" value="WD40 repeat-like"/>
    <property type="match status" value="1"/>
</dbReference>
<dbReference type="GO" id="GO:0000127">
    <property type="term" value="C:transcription factor TFIIIC complex"/>
    <property type="evidence" value="ECO:0007669"/>
    <property type="project" value="InterPro"/>
</dbReference>
<dbReference type="AlphaFoldDB" id="A0AAD7BI54"/>
<feature type="domain" description="Transcription factor IIIC 90kDa subunit N-terminal" evidence="1">
    <location>
        <begin position="26"/>
        <end position="328"/>
    </location>
</feature>
<dbReference type="InterPro" id="IPR036322">
    <property type="entry name" value="WD40_repeat_dom_sf"/>
</dbReference>
<sequence length="819" mass="89210">MAAPPIYSSFSVPVVSAVPSVNAFQWSADGQACFITKAAVYLMTPDHGLNFDPSGALRAVSDRNKGSQTDEETVGWYRTLVQFDRALDYVWPEHSQSWSAIVLGSVDISLWAVTLSPSYISDYAGCILAALSSSMDFTLWAAGRNGLKREWNKIMDVTPFLLEYFSKDENTVRALKSQVVSIKWSQQADFEIRPAPLDNGSILVAGNRAGMILFFRYHDSKVDVAHAAQISDQWIVSLTTSSWTCLKPGTCEAHIAYGLSDGTVAVVKVRQRLKEGPSKSDNTIELTVEGDSEQVCASDSCQCTTLEWLETPRGNILVYAKPGLIHLWRPSAAVNVWSGEQHLTVPIPPSPHLSTAMSTLFPLAGLSYIRRRDSLLLCFADGAFRMLNNLFTVPVFDGSVSGGDDTMDVDSSTSTTSLSMTARQIFARVEPEKVDFELVNRISGMVGYDGGSVVAWVHEASRPGDMSYKHDAKHNSVFLVAKMWDDDADGNDEALLGELQGVLESARFAAGYAPAHLLRPFFFNLTSKKLNKLHARVLALLSVPSSSAEENVDHSRNIDIAPWSGGLQPEMRREFRQSLARHLFGWDEMLRLRMKLSMADFAWKGSDSDEKRILCGGVAQTVLNQISHRILRTVVRHLTAVAGCLGPADVPFVLRMVVQSLLPGSPPDLMAEGQALALKLNIGGLVSESNDTPNVNPTTDSEFPDADADAEGETDLFHSGGLNEKCPACQAEVPPHDITSAVCPNGHIWLRCSITTFLLATAFVRTCTGCSRKAFLPLSSGGPGSGTALPQTARGWVVEELLEAVHRCLFCGNGFVSVL</sequence>
<dbReference type="GO" id="GO:0006384">
    <property type="term" value="P:transcription initiation at RNA polymerase III promoter"/>
    <property type="evidence" value="ECO:0007669"/>
    <property type="project" value="InterPro"/>
</dbReference>
<dbReference type="InterPro" id="IPR024761">
    <property type="entry name" value="TFIIIC_delta_N"/>
</dbReference>
<keyword evidence="3" id="KW-0862">Zinc</keyword>
<keyword evidence="3" id="KW-0479">Metal-binding</keyword>
<dbReference type="InterPro" id="IPR024764">
    <property type="entry name" value="TFIIIC_Znf"/>
</dbReference>
<evidence type="ECO:0000259" key="1">
    <source>
        <dbReference type="Pfam" id="PF12657"/>
    </source>
</evidence>
<dbReference type="GO" id="GO:0008270">
    <property type="term" value="F:zinc ion binding"/>
    <property type="evidence" value="ECO:0007669"/>
    <property type="project" value="UniProtKB-KW"/>
</dbReference>
<accession>A0AAD7BI54</accession>
<evidence type="ECO:0000313" key="4">
    <source>
        <dbReference type="Proteomes" id="UP001221142"/>
    </source>
</evidence>
<feature type="domain" description="Transcription factor IIIC putative zinc-finger" evidence="2">
    <location>
        <begin position="721"/>
        <end position="815"/>
    </location>
</feature>
<dbReference type="EMBL" id="JARKIF010000016">
    <property type="protein sequence ID" value="KAJ7621363.1"/>
    <property type="molecule type" value="Genomic_DNA"/>
</dbReference>
<evidence type="ECO:0000313" key="3">
    <source>
        <dbReference type="EMBL" id="KAJ7621363.1"/>
    </source>
</evidence>
<proteinExistence type="predicted"/>
<keyword evidence="4" id="KW-1185">Reference proteome</keyword>
<name>A0AAD7BI54_9AGAR</name>